<sequence>MKYYAKIISLNENIEEEVTLSFGEHEICCFINEFPRLLRVGDIHLVELGLVFLDDVKVEPSKDKNATLKQQGNTFSYEMNGYLVEDKLFLSNLVFQDDILYEYSYLENGYVKIYPDRITVFFL</sequence>
<organism evidence="1 3">
    <name type="scientific">Xenorhabdus doucetiae</name>
    <dbReference type="NCBI Taxonomy" id="351671"/>
    <lineage>
        <taxon>Bacteria</taxon>
        <taxon>Pseudomonadati</taxon>
        <taxon>Pseudomonadota</taxon>
        <taxon>Gammaproteobacteria</taxon>
        <taxon>Enterobacterales</taxon>
        <taxon>Morganellaceae</taxon>
        <taxon>Xenorhabdus</taxon>
    </lineage>
</organism>
<dbReference type="OrthoDB" id="2877688at2"/>
<accession>A0A068QWN9</accession>
<evidence type="ECO:0000313" key="1">
    <source>
        <dbReference type="EMBL" id="CDG19383.1"/>
    </source>
</evidence>
<dbReference type="Proteomes" id="UP000324170">
    <property type="component" value="Unassembled WGS sequence"/>
</dbReference>
<protein>
    <submittedName>
        <fullName evidence="1">Uncharacterized protein</fullName>
    </submittedName>
</protein>
<dbReference type="STRING" id="351671.XDD1_3698"/>
<dbReference type="EMBL" id="FO704550">
    <property type="protein sequence ID" value="CDG19383.1"/>
    <property type="molecule type" value="Genomic_DNA"/>
</dbReference>
<dbReference type="PIRSF" id="PIRSF019853">
    <property type="entry name" value="UCP019853"/>
    <property type="match status" value="1"/>
</dbReference>
<dbReference type="KEGG" id="xdo:XDD1_3698"/>
<dbReference type="InterPro" id="IPR016767">
    <property type="entry name" value="UCP019853"/>
</dbReference>
<evidence type="ECO:0000313" key="4">
    <source>
        <dbReference type="Proteomes" id="UP000324170"/>
    </source>
</evidence>
<proteinExistence type="predicted"/>
<dbReference type="Proteomes" id="UP000032721">
    <property type="component" value="Chromosome"/>
</dbReference>
<name>A0A068QWN9_9GAMM</name>
<reference evidence="2 4" key="2">
    <citation type="submission" date="2019-07" db="EMBL/GenBank/DDBJ databases">
        <title>Genomic Encyclopedia of Type Strains, Phase I: the one thousand microbial genomes (KMG-I) project.</title>
        <authorList>
            <person name="Kyrpides N."/>
        </authorList>
    </citation>
    <scope>NUCLEOTIDE SEQUENCE [LARGE SCALE GENOMIC DNA]</scope>
    <source>
        <strain evidence="2 4">DSM 17909</strain>
    </source>
</reference>
<keyword evidence="4" id="KW-1185">Reference proteome</keyword>
<gene>
    <name evidence="2" type="ORF">LY16_02000</name>
    <name evidence="1" type="ORF">XDD1_3698</name>
</gene>
<evidence type="ECO:0000313" key="2">
    <source>
        <dbReference type="EMBL" id="TYP05855.1"/>
    </source>
</evidence>
<dbReference type="AlphaFoldDB" id="A0A068QWN9"/>
<evidence type="ECO:0000313" key="3">
    <source>
        <dbReference type="Proteomes" id="UP000032721"/>
    </source>
</evidence>
<dbReference type="EMBL" id="VNHN01000028">
    <property type="protein sequence ID" value="TYP05855.1"/>
    <property type="molecule type" value="Genomic_DNA"/>
</dbReference>
<reference evidence="1 3" key="1">
    <citation type="submission" date="2013-07" db="EMBL/GenBank/DDBJ databases">
        <authorList>
            <person name="Genoscope - CEA"/>
        </authorList>
    </citation>
    <scope>NUCLEOTIDE SEQUENCE [LARGE SCALE GENOMIC DNA]</scope>
    <source>
        <strain evidence="1">FRM16</strain>
        <strain evidence="3">FRM16 / DSM 17909</strain>
    </source>
</reference>
<dbReference type="HOGENOM" id="CLU_159954_0_0_6"/>
<dbReference type="RefSeq" id="WP_045973063.1">
    <property type="nucleotide sequence ID" value="NZ_CAWMED010000001.1"/>
</dbReference>